<proteinExistence type="predicted"/>
<evidence type="ECO:0000313" key="1">
    <source>
        <dbReference type="EMBL" id="KAK2616897.1"/>
    </source>
</evidence>
<sequence>MGLNAPRDHLQLQLKDDLTSRYDDHRRQTDMSNQLSNYEEIFDRFQIDEELDLTFSFVGPQAEYQNDIDGCNYSMSSSNNEETYHWSHSTPDNTAEFYGSEANLYAHSCATVSSEGLTTTTATTGDPDYLSGTGTHQQYRIRELSMSGETVFGSERSELWYQSLRKDTKPKVSVEVASVLEQDEAELPVKRLSHEPWFYANLPGKIKRSFLNPDEQLVAQRDSEAQKWCLRCHS</sequence>
<gene>
    <name evidence="1" type="ORF">QQS21_000275</name>
</gene>
<comment type="caution">
    <text evidence="1">The sequence shown here is derived from an EMBL/GenBank/DDBJ whole genome shotgun (WGS) entry which is preliminary data.</text>
</comment>
<dbReference type="EMBL" id="JASWJB010000002">
    <property type="protein sequence ID" value="KAK2616897.1"/>
    <property type="molecule type" value="Genomic_DNA"/>
</dbReference>
<keyword evidence="2" id="KW-1185">Reference proteome</keyword>
<accession>A0AAJ0G2Q8</accession>
<organism evidence="1 2">
    <name type="scientific">Conoideocrella luteorostrata</name>
    <dbReference type="NCBI Taxonomy" id="1105319"/>
    <lineage>
        <taxon>Eukaryota</taxon>
        <taxon>Fungi</taxon>
        <taxon>Dikarya</taxon>
        <taxon>Ascomycota</taxon>
        <taxon>Pezizomycotina</taxon>
        <taxon>Sordariomycetes</taxon>
        <taxon>Hypocreomycetidae</taxon>
        <taxon>Hypocreales</taxon>
        <taxon>Clavicipitaceae</taxon>
        <taxon>Conoideocrella</taxon>
    </lineage>
</organism>
<reference evidence="1" key="1">
    <citation type="submission" date="2023-06" db="EMBL/GenBank/DDBJ databases">
        <title>Conoideocrella luteorostrata (Hypocreales: Clavicipitaceae), a potential biocontrol fungus for elongate hemlock scale in United States Christmas tree production areas.</title>
        <authorList>
            <person name="Barrett H."/>
            <person name="Lovett B."/>
            <person name="Macias A.M."/>
            <person name="Stajich J.E."/>
            <person name="Kasson M.T."/>
        </authorList>
    </citation>
    <scope>NUCLEOTIDE SEQUENCE</scope>
    <source>
        <strain evidence="1">ARSEF 14590</strain>
    </source>
</reference>
<dbReference type="Proteomes" id="UP001251528">
    <property type="component" value="Unassembled WGS sequence"/>
</dbReference>
<protein>
    <submittedName>
        <fullName evidence="1">Uncharacterized protein</fullName>
    </submittedName>
</protein>
<dbReference type="AlphaFoldDB" id="A0AAJ0G2Q8"/>
<name>A0AAJ0G2Q8_9HYPO</name>
<evidence type="ECO:0000313" key="2">
    <source>
        <dbReference type="Proteomes" id="UP001251528"/>
    </source>
</evidence>